<proteinExistence type="predicted"/>
<protein>
    <recommendedName>
        <fullName evidence="2">J domain-containing protein</fullName>
    </recommendedName>
</protein>
<dbReference type="Pfam" id="PF00226">
    <property type="entry name" value="DnaJ"/>
    <property type="match status" value="1"/>
</dbReference>
<dbReference type="Proteomes" id="UP001465755">
    <property type="component" value="Unassembled WGS sequence"/>
</dbReference>
<feature type="region of interest" description="Disordered" evidence="1">
    <location>
        <begin position="134"/>
        <end position="206"/>
    </location>
</feature>
<dbReference type="PANTHER" id="PTHR46620">
    <property type="entry name" value="J DOMAIN-CONTAINING PROTEIN SPF31"/>
    <property type="match status" value="1"/>
</dbReference>
<dbReference type="SUPFAM" id="SSF46565">
    <property type="entry name" value="Chaperone J-domain"/>
    <property type="match status" value="1"/>
</dbReference>
<gene>
    <name evidence="3" type="ORF">WJX73_004263</name>
</gene>
<name>A0AAW1PN95_9CHLO</name>
<evidence type="ECO:0000259" key="2">
    <source>
        <dbReference type="PROSITE" id="PS50076"/>
    </source>
</evidence>
<accession>A0AAW1PN95</accession>
<dbReference type="AlphaFoldDB" id="A0AAW1PN95"/>
<evidence type="ECO:0000256" key="1">
    <source>
        <dbReference type="SAM" id="MobiDB-lite"/>
    </source>
</evidence>
<comment type="caution">
    <text evidence="3">The sequence shown here is derived from an EMBL/GenBank/DDBJ whole genome shotgun (WGS) entry which is preliminary data.</text>
</comment>
<evidence type="ECO:0000313" key="3">
    <source>
        <dbReference type="EMBL" id="KAK9809584.1"/>
    </source>
</evidence>
<evidence type="ECO:0000313" key="4">
    <source>
        <dbReference type="Proteomes" id="UP001465755"/>
    </source>
</evidence>
<reference evidence="3 4" key="1">
    <citation type="journal article" date="2024" name="Nat. Commun.">
        <title>Phylogenomics reveals the evolutionary origins of lichenization in chlorophyte algae.</title>
        <authorList>
            <person name="Puginier C."/>
            <person name="Libourel C."/>
            <person name="Otte J."/>
            <person name="Skaloud P."/>
            <person name="Haon M."/>
            <person name="Grisel S."/>
            <person name="Petersen M."/>
            <person name="Berrin J.G."/>
            <person name="Delaux P.M."/>
            <person name="Dal Grande F."/>
            <person name="Keller J."/>
        </authorList>
    </citation>
    <scope>NUCLEOTIDE SEQUENCE [LARGE SCALE GENOMIC DNA]</scope>
    <source>
        <strain evidence="3 4">SAG 2036</strain>
    </source>
</reference>
<feature type="compositionally biased region" description="Basic and acidic residues" evidence="1">
    <location>
        <begin position="147"/>
        <end position="156"/>
    </location>
</feature>
<dbReference type="Gene3D" id="1.10.287.110">
    <property type="entry name" value="DnaJ domain"/>
    <property type="match status" value="1"/>
</dbReference>
<sequence length="206" mass="22942">MLLAQRDGDYFRLLELPVPEADALGRPVWSCTPSDVSKAYRRLSVMVHPDKNPGEDARKAFDALSQAHKALRDPGQLEELLNKAADTARRRRDAAEASATPQERVALYAAKKEEARALQQDQGGSFQAEIRRQMLLRQQRAKRKRESKSTYRRPDADSDEDTGDPVQGHQDAKGTDSEAARADGSDDDAPVFVSKVKARSKPRAIF</sequence>
<feature type="domain" description="J" evidence="2">
    <location>
        <begin position="9"/>
        <end position="96"/>
    </location>
</feature>
<dbReference type="SMART" id="SM00271">
    <property type="entry name" value="DnaJ"/>
    <property type="match status" value="1"/>
</dbReference>
<dbReference type="InterPro" id="IPR001623">
    <property type="entry name" value="DnaJ_domain"/>
</dbReference>
<dbReference type="InterPro" id="IPR036869">
    <property type="entry name" value="J_dom_sf"/>
</dbReference>
<feature type="compositionally biased region" description="Basic and acidic residues" evidence="1">
    <location>
        <begin position="170"/>
        <end position="184"/>
    </location>
</feature>
<dbReference type="PROSITE" id="PS50076">
    <property type="entry name" value="DNAJ_2"/>
    <property type="match status" value="1"/>
</dbReference>
<feature type="compositionally biased region" description="Basic residues" evidence="1">
    <location>
        <begin position="196"/>
        <end position="206"/>
    </location>
</feature>
<dbReference type="EMBL" id="JALJOQ010000018">
    <property type="protein sequence ID" value="KAK9809584.1"/>
    <property type="molecule type" value="Genomic_DNA"/>
</dbReference>
<organism evidence="3 4">
    <name type="scientific">Symbiochloris irregularis</name>
    <dbReference type="NCBI Taxonomy" id="706552"/>
    <lineage>
        <taxon>Eukaryota</taxon>
        <taxon>Viridiplantae</taxon>
        <taxon>Chlorophyta</taxon>
        <taxon>core chlorophytes</taxon>
        <taxon>Trebouxiophyceae</taxon>
        <taxon>Trebouxiales</taxon>
        <taxon>Trebouxiaceae</taxon>
        <taxon>Symbiochloris</taxon>
    </lineage>
</organism>
<dbReference type="CDD" id="cd06257">
    <property type="entry name" value="DnaJ"/>
    <property type="match status" value="1"/>
</dbReference>
<keyword evidence="4" id="KW-1185">Reference proteome</keyword>
<dbReference type="PANTHER" id="PTHR46620:SF1">
    <property type="entry name" value="J DOMAIN-CONTAINING PROTEIN SPF31"/>
    <property type="match status" value="1"/>
</dbReference>
<dbReference type="PRINTS" id="PR00625">
    <property type="entry name" value="JDOMAIN"/>
</dbReference>